<dbReference type="EMBL" id="JBHTIL010000001">
    <property type="protein sequence ID" value="MFD0926018.1"/>
    <property type="molecule type" value="Genomic_DNA"/>
</dbReference>
<dbReference type="PANTHER" id="PTHR32015">
    <property type="entry name" value="FASTING INDUCED LIPASE"/>
    <property type="match status" value="1"/>
</dbReference>
<dbReference type="RefSeq" id="WP_253646074.1">
    <property type="nucleotide sequence ID" value="NZ_BAAAMO010000002.1"/>
</dbReference>
<accession>A0ABW3G7D8</accession>
<protein>
    <submittedName>
        <fullName evidence="1">Esterase/lipase family protein</fullName>
    </submittedName>
</protein>
<comment type="caution">
    <text evidence="1">The sequence shown here is derived from an EMBL/GenBank/DDBJ whole genome shotgun (WGS) entry which is preliminary data.</text>
</comment>
<dbReference type="SUPFAM" id="SSF53474">
    <property type="entry name" value="alpha/beta-Hydrolases"/>
    <property type="match status" value="1"/>
</dbReference>
<proteinExistence type="predicted"/>
<keyword evidence="2" id="KW-1185">Reference proteome</keyword>
<evidence type="ECO:0000313" key="2">
    <source>
        <dbReference type="Proteomes" id="UP001597068"/>
    </source>
</evidence>
<dbReference type="Gene3D" id="3.40.50.1820">
    <property type="entry name" value="alpha/beta hydrolase"/>
    <property type="match status" value="1"/>
</dbReference>
<reference evidence="2" key="1">
    <citation type="journal article" date="2019" name="Int. J. Syst. Evol. Microbiol.">
        <title>The Global Catalogue of Microorganisms (GCM) 10K type strain sequencing project: providing services to taxonomists for standard genome sequencing and annotation.</title>
        <authorList>
            <consortium name="The Broad Institute Genomics Platform"/>
            <consortium name="The Broad Institute Genome Sequencing Center for Infectious Disease"/>
            <person name="Wu L."/>
            <person name="Ma J."/>
        </authorList>
    </citation>
    <scope>NUCLEOTIDE SEQUENCE [LARGE SCALE GENOMIC DNA]</scope>
    <source>
        <strain evidence="2">CCUG 50873</strain>
    </source>
</reference>
<dbReference type="Proteomes" id="UP001597068">
    <property type="component" value="Unassembled WGS sequence"/>
</dbReference>
<gene>
    <name evidence="1" type="ORF">ACFQ04_09740</name>
</gene>
<dbReference type="PANTHER" id="PTHR32015:SF1">
    <property type="entry name" value="LIPASE"/>
    <property type="match status" value="1"/>
</dbReference>
<organism evidence="1 2">
    <name type="scientific">Williamsia deligens</name>
    <dbReference type="NCBI Taxonomy" id="321325"/>
    <lineage>
        <taxon>Bacteria</taxon>
        <taxon>Bacillati</taxon>
        <taxon>Actinomycetota</taxon>
        <taxon>Actinomycetes</taxon>
        <taxon>Mycobacteriales</taxon>
        <taxon>Nocardiaceae</taxon>
        <taxon>Williamsia</taxon>
    </lineage>
</organism>
<dbReference type="InterPro" id="IPR002918">
    <property type="entry name" value="Lipase_EstA/Esterase_EstB"/>
</dbReference>
<dbReference type="Pfam" id="PF01674">
    <property type="entry name" value="Lipase_2"/>
    <property type="match status" value="1"/>
</dbReference>
<name>A0ABW3G7D8_9NOCA</name>
<dbReference type="InterPro" id="IPR029058">
    <property type="entry name" value="AB_hydrolase_fold"/>
</dbReference>
<sequence length="312" mass="32648">MGIIAAQTVAVASAAPPPAVISLVPTADAPTFRTVVDVRRYAVDHPDARPAGANKWSCRPTPRHPRPVFLLHGTDSSAYADFSQISPLLAGQGFCVFAINYGGAAGATTFGTQDIRAGAPAVREFVDRVRASTAAAAVDVVGYSQGATVARYVVDKLRAAPVVAHWVGLAPPSHGSTFYGLGLLTRIPGVSGLVSPKPVNESMLQQVAGSDFLRDLNSPTETVRGVRYLTVRTAVDEVIQPSSSGILHGPDARDVLVQDRCPVDLTGHFRMPYDAVAQNLLLEELGGTPVAGACRPVALGTGIADVILNARR</sequence>
<evidence type="ECO:0000313" key="1">
    <source>
        <dbReference type="EMBL" id="MFD0926018.1"/>
    </source>
</evidence>